<feature type="region of interest" description="Disordered" evidence="1">
    <location>
        <begin position="47"/>
        <end position="69"/>
    </location>
</feature>
<feature type="compositionally biased region" description="Acidic residues" evidence="1">
    <location>
        <begin position="51"/>
        <end position="63"/>
    </location>
</feature>
<evidence type="ECO:0000313" key="2">
    <source>
        <dbReference type="EMBL" id="KAK8886988.1"/>
    </source>
</evidence>
<evidence type="ECO:0000313" key="3">
    <source>
        <dbReference type="Proteomes" id="UP001470230"/>
    </source>
</evidence>
<dbReference type="EMBL" id="JAPFFF010000006">
    <property type="protein sequence ID" value="KAK8886988.1"/>
    <property type="molecule type" value="Genomic_DNA"/>
</dbReference>
<sequence>MFDLFSDEPTFDPFSDEQVSPSSDIFTNFFQTPKVLEPQEVIQPIQTESDSTVEQEQEQEQTQDLDSVPNNLKQYITQEVWDSYSSARRESFMNMFKNPNSFFYRNRPPGDPQKMGGFTSDEEEQFIQRINYFRNELKVYDKLWGLFAVPLKGRLGYQCMNFYRHLIEIGRLKKIKPKTDGSKRSKNTVSPEVQKKLEQEALDFIKHCLSLNKQITEPQTKFERQPKNIYTSSDEYSDSYAAHHNNEYENHKSLKKHSKGSDSSSLNKFNRKKENSRNRLNSNKKGCISYIYYAPDPITNKPMENPLLDQYAGIVLDKSSWAKYFNHEIAKPYNNICAKKLSDLLPLTPQVFEEFRNQIVNVYI</sequence>
<evidence type="ECO:0008006" key="4">
    <source>
        <dbReference type="Google" id="ProtNLM"/>
    </source>
</evidence>
<evidence type="ECO:0000256" key="1">
    <source>
        <dbReference type="SAM" id="MobiDB-lite"/>
    </source>
</evidence>
<feature type="region of interest" description="Disordered" evidence="1">
    <location>
        <begin position="250"/>
        <end position="281"/>
    </location>
</feature>
<name>A0ABR2K792_9EUKA</name>
<comment type="caution">
    <text evidence="2">The sequence shown here is derived from an EMBL/GenBank/DDBJ whole genome shotgun (WGS) entry which is preliminary data.</text>
</comment>
<dbReference type="Proteomes" id="UP001470230">
    <property type="component" value="Unassembled WGS sequence"/>
</dbReference>
<accession>A0ABR2K792</accession>
<protein>
    <recommendedName>
        <fullName evidence="4">Myb-like domain-containing protein</fullName>
    </recommendedName>
</protein>
<proteinExistence type="predicted"/>
<feature type="region of interest" description="Disordered" evidence="1">
    <location>
        <begin position="1"/>
        <end position="24"/>
    </location>
</feature>
<reference evidence="2 3" key="1">
    <citation type="submission" date="2024-04" db="EMBL/GenBank/DDBJ databases">
        <title>Tritrichomonas musculus Genome.</title>
        <authorList>
            <person name="Alves-Ferreira E."/>
            <person name="Grigg M."/>
            <person name="Lorenzi H."/>
            <person name="Galac M."/>
        </authorList>
    </citation>
    <scope>NUCLEOTIDE SEQUENCE [LARGE SCALE GENOMIC DNA]</scope>
    <source>
        <strain evidence="2 3">EAF2021</strain>
    </source>
</reference>
<organism evidence="2 3">
    <name type="scientific">Tritrichomonas musculus</name>
    <dbReference type="NCBI Taxonomy" id="1915356"/>
    <lineage>
        <taxon>Eukaryota</taxon>
        <taxon>Metamonada</taxon>
        <taxon>Parabasalia</taxon>
        <taxon>Tritrichomonadida</taxon>
        <taxon>Tritrichomonadidae</taxon>
        <taxon>Tritrichomonas</taxon>
    </lineage>
</organism>
<gene>
    <name evidence="2" type="ORF">M9Y10_038023</name>
</gene>
<feature type="compositionally biased region" description="Acidic residues" evidence="1">
    <location>
        <begin position="1"/>
        <end position="10"/>
    </location>
</feature>
<keyword evidence="3" id="KW-1185">Reference proteome</keyword>